<feature type="transmembrane region" description="Helical" evidence="10">
    <location>
        <begin position="105"/>
        <end position="124"/>
    </location>
</feature>
<evidence type="ECO:0000256" key="7">
    <source>
        <dbReference type="ARBA" id="ARBA00023136"/>
    </source>
</evidence>
<keyword evidence="6" id="KW-0813">Transport</keyword>
<keyword evidence="5 10" id="KW-1133">Transmembrane helix</keyword>
<keyword evidence="3" id="KW-1003">Cell membrane</keyword>
<evidence type="ECO:0000256" key="10">
    <source>
        <dbReference type="SAM" id="Phobius"/>
    </source>
</evidence>
<dbReference type="GO" id="GO:0005886">
    <property type="term" value="C:plasma membrane"/>
    <property type="evidence" value="ECO:0007669"/>
    <property type="project" value="UniProtKB-SubCell"/>
</dbReference>
<dbReference type="HOGENOM" id="CLU_033465_6_3_1"/>
<dbReference type="Proteomes" id="UP000005220">
    <property type="component" value="Chromosome 3"/>
</dbReference>
<dbReference type="FunCoup" id="H2ATA4">
    <property type="interactions" value="68"/>
</dbReference>
<evidence type="ECO:0000256" key="2">
    <source>
        <dbReference type="ARBA" id="ARBA00009969"/>
    </source>
</evidence>
<keyword evidence="7 10" id="KW-0472">Membrane</keyword>
<dbReference type="PANTHER" id="PTHR31465">
    <property type="entry name" value="PROTEIN RTA1-RELATED"/>
    <property type="match status" value="1"/>
</dbReference>
<evidence type="ECO:0000256" key="9">
    <source>
        <dbReference type="ARBA" id="ARBA00041117"/>
    </source>
</evidence>
<evidence type="ECO:0000313" key="12">
    <source>
        <dbReference type="Proteomes" id="UP000005220"/>
    </source>
</evidence>
<dbReference type="EMBL" id="HE650823">
    <property type="protein sequence ID" value="CCF57604.1"/>
    <property type="molecule type" value="Genomic_DNA"/>
</dbReference>
<feature type="transmembrane region" description="Helical" evidence="10">
    <location>
        <begin position="217"/>
        <end position="238"/>
    </location>
</feature>
<dbReference type="GO" id="GO:0000324">
    <property type="term" value="C:fungal-type vacuole"/>
    <property type="evidence" value="ECO:0007669"/>
    <property type="project" value="TreeGrafter"/>
</dbReference>
<reference evidence="11 12" key="1">
    <citation type="journal article" date="2011" name="Proc. Natl. Acad. Sci. U.S.A.">
        <title>Evolutionary erosion of yeast sex chromosomes by mating-type switching accidents.</title>
        <authorList>
            <person name="Gordon J.L."/>
            <person name="Armisen D."/>
            <person name="Proux-Wera E."/>
            <person name="Oheigeartaigh S.S."/>
            <person name="Byrne K.P."/>
            <person name="Wolfe K.H."/>
        </authorList>
    </citation>
    <scope>NUCLEOTIDE SEQUENCE [LARGE SCALE GENOMIC DNA]</scope>
    <source>
        <strain evidence="12">ATCC 22294 / BCRC 22015 / CBS 2517 / CECT 1963 / NBRC 1671 / NRRL Y-8276</strain>
    </source>
</reference>
<feature type="transmembrane region" description="Helical" evidence="10">
    <location>
        <begin position="253"/>
        <end position="273"/>
    </location>
</feature>
<feature type="transmembrane region" description="Helical" evidence="10">
    <location>
        <begin position="31"/>
        <end position="50"/>
    </location>
</feature>
<organism evidence="11 12">
    <name type="scientific">Kazachstania africana (strain ATCC 22294 / BCRC 22015 / CBS 2517 / CECT 1963 / NBRC 1671 / NRRL Y-8276)</name>
    <name type="common">Yeast</name>
    <name type="synonym">Kluyveromyces africanus</name>
    <dbReference type="NCBI Taxonomy" id="1071382"/>
    <lineage>
        <taxon>Eukaryota</taxon>
        <taxon>Fungi</taxon>
        <taxon>Dikarya</taxon>
        <taxon>Ascomycota</taxon>
        <taxon>Saccharomycotina</taxon>
        <taxon>Saccharomycetes</taxon>
        <taxon>Saccharomycetales</taxon>
        <taxon>Saccharomycetaceae</taxon>
        <taxon>Kazachstania</taxon>
    </lineage>
</organism>
<dbReference type="GO" id="GO:0006869">
    <property type="term" value="P:lipid transport"/>
    <property type="evidence" value="ECO:0007669"/>
    <property type="project" value="UniProtKB-KW"/>
</dbReference>
<sequence>MVPNLGFNASMIGIWGALLLAQIAQLYFRQYWFSVSFICTGILEVIGYIGRTMNHFNVANRQGYLLNMICLTISPVFTMAGIYYQLAKLIEVYGHRFALLGSPMAYSYVFITSDIISLVVQAIGGGVAASATSRNTSSEPGKDIFIAGLALQVVSMIIFITFWFHFLYKIYIGTRKEHDKNFKISDFFKISQNDIDYLYREKYHDLRINPSRWPFKYFTLSLTATVLLIFTRCVYRLAELSYGWLGKLVSHEWYFIALDCLMMTISTVIMTVIHPGLALQGRYVSIPITKGRVDPELLEGTLSENRSSSTASMSTELKVPIVEDSKPNKLNFSKKVWSFKKK</sequence>
<dbReference type="PANTHER" id="PTHR31465:SF9">
    <property type="entry name" value="SPHINGOID LONG-CHAIN BASE TRANSPORTER RSB1"/>
    <property type="match status" value="1"/>
</dbReference>
<evidence type="ECO:0000313" key="11">
    <source>
        <dbReference type="EMBL" id="CCF57604.1"/>
    </source>
</evidence>
<dbReference type="STRING" id="1071382.H2ATA4"/>
<dbReference type="eggNOG" id="ENOG502QU4U">
    <property type="taxonomic scope" value="Eukaryota"/>
</dbReference>
<proteinExistence type="inferred from homology"/>
<name>H2ATA4_KAZAF</name>
<accession>H2ATA4</accession>
<comment type="similarity">
    <text evidence="2">Belongs to the lipid-translocating exporter (LTE) (TC 9.A.26.1) family.</text>
</comment>
<gene>
    <name evidence="11" type="primary">KAFR0C06120</name>
    <name evidence="11" type="ORF">KAFR_0C06120</name>
</gene>
<keyword evidence="4 10" id="KW-0812">Transmembrane</keyword>
<dbReference type="GeneID" id="13885522"/>
<evidence type="ECO:0000256" key="8">
    <source>
        <dbReference type="ARBA" id="ARBA00037472"/>
    </source>
</evidence>
<comment type="subcellular location">
    <subcellularLocation>
        <location evidence="1">Cell membrane</location>
        <topology evidence="1">Multi-pass membrane protein</topology>
    </subcellularLocation>
</comment>
<evidence type="ECO:0000256" key="3">
    <source>
        <dbReference type="ARBA" id="ARBA00022475"/>
    </source>
</evidence>
<feature type="transmembrane region" description="Helical" evidence="10">
    <location>
        <begin position="144"/>
        <end position="168"/>
    </location>
</feature>
<comment type="function">
    <text evidence="8">Catalyzes the ATP-dependent translocation of sphingoid long-chain bases (LCBs) from the cytoplasmic site toward the extracytoplasmic side of the membrane (flip-flop). Involved in the establishment of the functional lipid asymmetry of the plasma membrane. Regulates intracellular levels of LCBs, sphingolipid precursors that are growth inhibitory at increased levels.</text>
</comment>
<dbReference type="AlphaFoldDB" id="H2ATA4"/>
<dbReference type="RefSeq" id="XP_003956739.1">
    <property type="nucleotide sequence ID" value="XM_003956690.1"/>
</dbReference>
<dbReference type="Pfam" id="PF04479">
    <property type="entry name" value="RTA1"/>
    <property type="match status" value="1"/>
</dbReference>
<evidence type="ECO:0000256" key="5">
    <source>
        <dbReference type="ARBA" id="ARBA00022989"/>
    </source>
</evidence>
<evidence type="ECO:0000256" key="6">
    <source>
        <dbReference type="ARBA" id="ARBA00023055"/>
    </source>
</evidence>
<evidence type="ECO:0000256" key="1">
    <source>
        <dbReference type="ARBA" id="ARBA00004651"/>
    </source>
</evidence>
<feature type="transmembrane region" description="Helical" evidence="10">
    <location>
        <begin position="62"/>
        <end position="84"/>
    </location>
</feature>
<protein>
    <recommendedName>
        <fullName evidence="9">Sphingoid long-chain base transporter RSB1</fullName>
    </recommendedName>
</protein>
<keyword evidence="12" id="KW-1185">Reference proteome</keyword>
<dbReference type="KEGG" id="kaf:KAFR_0C06120"/>
<evidence type="ECO:0000256" key="4">
    <source>
        <dbReference type="ARBA" id="ARBA00022692"/>
    </source>
</evidence>
<keyword evidence="6" id="KW-0445">Lipid transport</keyword>
<feature type="transmembrane region" description="Helical" evidence="10">
    <location>
        <begin position="6"/>
        <end position="24"/>
    </location>
</feature>
<dbReference type="OrthoDB" id="3358017at2759"/>
<dbReference type="InterPro" id="IPR007568">
    <property type="entry name" value="RTA1"/>
</dbReference>
<dbReference type="InParanoid" id="H2ATA4"/>